<sequence length="816" mass="82008">MAAAVPTLELSESSMQALEGFTGMRVSRAKLPLLYQDTSTLELLAGRVRSLLVPLLQQTIRAVREAGEGEAFDRFVAQTVPFVKKMAETADLMLAAVEAMGDFFLETENGKRTAVAMFAFMQAEFAVAAAMWFWNPVGAAAHVAQTRMIIQVVLRSALVRSAASSTAMQMLFMPGSALLAQVSMMTDGLQSGVNWSAVGKQAAYAGAVAFLSTVGGPALGKAAGVVAGAVGKLGLSDTTKILLTDLLTRPVLETGTEGLFGGLSSLMVDGYYDTGNLGADLLSGALSGAGGAAAGGLGLVVSRAVMQPRVQVPRPGFTPDGRPILPVGATPVGGDTFTGYQAGADDPKAAGTSAQAPPPPAPLPLPASSLPTPKLLDLPTPHLDPSVPSWSVPSLSVPAAPVPAWVVAAGGPVVERWYRFQQDLVDRYGGLLAGVARAGESMAALAVPVEGVFGGWVEARRGDRVVAGFLSAVGLPAAALTEGFLTGVRQRAVARMAEALASAGGQFPAEVRAQQVVAGLPAEFDRQALRSLAHLAVQHHIDQYLAAGLPTAASTPTVPGAPTGAGTAGGAGVPAGAGTSPAAGVLAGAGAAVPSAAVRAVVEGDVWSQVDRRVDAILGAPAVLPAVLPAVVAGPDAAQVAAVADTVRQVVIDLPARFSAATVPDATGPAAGVATIDIQESGRTGAPAVPVTSEQHTAAAAGLARAQFTALAHRYGLDPAGHDTLARPFQQEWKDRYQQVLAEAAGSATPGTPGTAGTPGTPDAASAGSTVPAGPAYPADGTPIHHHANASGRDNASAGGRDNASAGGRDNASAAP</sequence>
<evidence type="ECO:0000313" key="3">
    <source>
        <dbReference type="Proteomes" id="UP000319825"/>
    </source>
</evidence>
<reference evidence="2 3" key="1">
    <citation type="submission" date="2019-07" db="EMBL/GenBank/DDBJ databases">
        <title>R&amp;d 2014.</title>
        <authorList>
            <person name="Klenk H.-P."/>
        </authorList>
    </citation>
    <scope>NUCLEOTIDE SEQUENCE [LARGE SCALE GENOMIC DNA]</scope>
    <source>
        <strain evidence="2 3">DSM 43868</strain>
    </source>
</reference>
<keyword evidence="3" id="KW-1185">Reference proteome</keyword>
<feature type="compositionally biased region" description="Pro residues" evidence="1">
    <location>
        <begin position="356"/>
        <end position="365"/>
    </location>
</feature>
<dbReference type="Proteomes" id="UP000319825">
    <property type="component" value="Unassembled WGS sequence"/>
</dbReference>
<feature type="region of interest" description="Disordered" evidence="1">
    <location>
        <begin position="745"/>
        <end position="816"/>
    </location>
</feature>
<comment type="caution">
    <text evidence="2">The sequence shown here is derived from an EMBL/GenBank/DDBJ whole genome shotgun (WGS) entry which is preliminary data.</text>
</comment>
<organism evidence="2 3">
    <name type="scientific">Micromonospora olivasterospora</name>
    <dbReference type="NCBI Taxonomy" id="1880"/>
    <lineage>
        <taxon>Bacteria</taxon>
        <taxon>Bacillati</taxon>
        <taxon>Actinomycetota</taxon>
        <taxon>Actinomycetes</taxon>
        <taxon>Micromonosporales</taxon>
        <taxon>Micromonosporaceae</taxon>
        <taxon>Micromonospora</taxon>
    </lineage>
</organism>
<protein>
    <submittedName>
        <fullName evidence="2">Uncharacterized protein</fullName>
    </submittedName>
</protein>
<gene>
    <name evidence="2" type="ORF">JD77_05955</name>
</gene>
<evidence type="ECO:0000256" key="1">
    <source>
        <dbReference type="SAM" id="MobiDB-lite"/>
    </source>
</evidence>
<evidence type="ECO:0000313" key="2">
    <source>
        <dbReference type="EMBL" id="TWH70930.1"/>
    </source>
</evidence>
<dbReference type="EMBL" id="VLKE01000001">
    <property type="protein sequence ID" value="TWH70930.1"/>
    <property type="molecule type" value="Genomic_DNA"/>
</dbReference>
<accession>A0A562IJ26</accession>
<dbReference type="AlphaFoldDB" id="A0A562IJ26"/>
<feature type="region of interest" description="Disordered" evidence="1">
    <location>
        <begin position="335"/>
        <end position="371"/>
    </location>
</feature>
<proteinExistence type="predicted"/>
<feature type="compositionally biased region" description="Low complexity" evidence="1">
    <location>
        <begin position="745"/>
        <end position="768"/>
    </location>
</feature>
<name>A0A562IJ26_MICOL</name>